<keyword evidence="3" id="KW-0326">Glycosidase</keyword>
<dbReference type="GO" id="GO:0016052">
    <property type="term" value="P:carbohydrate catabolic process"/>
    <property type="evidence" value="ECO:0007669"/>
    <property type="project" value="TreeGrafter"/>
</dbReference>
<dbReference type="Pfam" id="PF00232">
    <property type="entry name" value="Glyco_hydro_1"/>
    <property type="match status" value="1"/>
</dbReference>
<dbReference type="OrthoDB" id="108629at2"/>
<keyword evidence="9" id="KW-1185">Reference proteome</keyword>
<dbReference type="GO" id="GO:0008422">
    <property type="term" value="F:beta-glucosidase activity"/>
    <property type="evidence" value="ECO:0007669"/>
    <property type="project" value="TreeGrafter"/>
</dbReference>
<evidence type="ECO:0000256" key="4">
    <source>
        <dbReference type="ARBA" id="ARBA00031448"/>
    </source>
</evidence>
<dbReference type="RefSeq" id="WP_128631715.1">
    <property type="nucleotide sequence ID" value="NZ_RRCN01000001.1"/>
</dbReference>
<dbReference type="Proteomes" id="UP000267017">
    <property type="component" value="Unassembled WGS sequence"/>
</dbReference>
<evidence type="ECO:0000256" key="6">
    <source>
        <dbReference type="ARBA" id="ARBA00079432"/>
    </source>
</evidence>
<reference evidence="8 9" key="1">
    <citation type="submission" date="2018-11" db="EMBL/GenBank/DDBJ databases">
        <title>Genome sequencing of Paenibacillus sp. KCOM 3021 (= ChDC PVNT-B20).</title>
        <authorList>
            <person name="Kook J.-K."/>
            <person name="Park S.-N."/>
            <person name="Lim Y.K."/>
        </authorList>
    </citation>
    <scope>NUCLEOTIDE SEQUENCE [LARGE SCALE GENOMIC DNA]</scope>
    <source>
        <strain evidence="8 9">KCOM 3021</strain>
    </source>
</reference>
<protein>
    <recommendedName>
        <fullName evidence="6">Amygdalase</fullName>
    </recommendedName>
    <alternativeName>
        <fullName evidence="4">Cellobiase</fullName>
    </alternativeName>
    <alternativeName>
        <fullName evidence="5">Gentiobiase</fullName>
    </alternativeName>
</protein>
<evidence type="ECO:0000256" key="3">
    <source>
        <dbReference type="ARBA" id="ARBA00023295"/>
    </source>
</evidence>
<evidence type="ECO:0000256" key="5">
    <source>
        <dbReference type="ARBA" id="ARBA00032194"/>
    </source>
</evidence>
<comment type="caution">
    <text evidence="8">The sequence shown here is derived from an EMBL/GenBank/DDBJ whole genome shotgun (WGS) entry which is preliminary data.</text>
</comment>
<dbReference type="PANTHER" id="PTHR10353:SF122">
    <property type="entry name" value="6-PHOSPHO-BETA-GLUCOSIDASE ASCB-RELATED"/>
    <property type="match status" value="1"/>
</dbReference>
<dbReference type="FunFam" id="3.20.20.80:FF:000004">
    <property type="entry name" value="Beta-glucosidase 6-phospho-beta-glucosidase"/>
    <property type="match status" value="1"/>
</dbReference>
<keyword evidence="2 8" id="KW-0378">Hydrolase</keyword>
<dbReference type="InterPro" id="IPR001360">
    <property type="entry name" value="Glyco_hydro_1"/>
</dbReference>
<dbReference type="EMBL" id="RRCN01000001">
    <property type="protein sequence ID" value="RRJ63884.1"/>
    <property type="molecule type" value="Genomic_DNA"/>
</dbReference>
<evidence type="ECO:0000256" key="2">
    <source>
        <dbReference type="ARBA" id="ARBA00022801"/>
    </source>
</evidence>
<accession>A0A3P3U1D6</accession>
<evidence type="ECO:0000313" key="8">
    <source>
        <dbReference type="EMBL" id="RRJ63884.1"/>
    </source>
</evidence>
<dbReference type="InterPro" id="IPR017853">
    <property type="entry name" value="GH"/>
</dbReference>
<proteinExistence type="inferred from homology"/>
<sequence>MTFTNEFLFGGAIAANQCEGAYNEDGKGLSIQDLMPNGVRGPLTQQPEPYNLKLVGNDFYHRYKEDIQLLAGMNARVLRFSIAWSRIYPTGEEDQPNEKGLEFYNNVINELVTKGITPMVTLSHYETPLYLARKYDGWRSRELIDLFAKFAKTCFEHFGDRVKYWLTFNEINVTLLSPLLSAGVLTDKSQISMAERYQIAHHQLVASAKVTRIAHEYDSTLKVGCMVAASAKYPMTCNPDDVIEALHQQQELDYFVHVHCKGEYPYFSKRLYAEHGVQLDITEEDQAILKHTVDFISFSYYNSKTVAKDESQYQTSAGNILRGLRNPYVNYSEYDYPIDPQGLYYVLHYYYKQYELPLFVAENGMGHHDQVEYDDQGNPVINDDYRIDFTREHLKQVDRALKDGVDVFGYASWGIIDLVSAASAEIDKRYGFVYVDRQSDGSGTLNRYKKKSYDWYKKVIETNGAYLYE</sequence>
<dbReference type="SUPFAM" id="SSF51445">
    <property type="entry name" value="(Trans)glycosidases"/>
    <property type="match status" value="1"/>
</dbReference>
<dbReference type="AlphaFoldDB" id="A0A3P3U1D6"/>
<organism evidence="8 9">
    <name type="scientific">Paenibacillus oralis</name>
    <dbReference type="NCBI Taxonomy" id="2490856"/>
    <lineage>
        <taxon>Bacteria</taxon>
        <taxon>Bacillati</taxon>
        <taxon>Bacillota</taxon>
        <taxon>Bacilli</taxon>
        <taxon>Bacillales</taxon>
        <taxon>Paenibacillaceae</taxon>
        <taxon>Paenibacillus</taxon>
    </lineage>
</organism>
<evidence type="ECO:0000256" key="1">
    <source>
        <dbReference type="ARBA" id="ARBA00010838"/>
    </source>
</evidence>
<evidence type="ECO:0000313" key="9">
    <source>
        <dbReference type="Proteomes" id="UP000267017"/>
    </source>
</evidence>
<name>A0A3P3U1D6_9BACL</name>
<dbReference type="Gene3D" id="3.20.20.80">
    <property type="entry name" value="Glycosidases"/>
    <property type="match status" value="1"/>
</dbReference>
<dbReference type="InterPro" id="IPR033132">
    <property type="entry name" value="GH_1_N_CS"/>
</dbReference>
<dbReference type="GO" id="GO:0005829">
    <property type="term" value="C:cytosol"/>
    <property type="evidence" value="ECO:0007669"/>
    <property type="project" value="TreeGrafter"/>
</dbReference>
<dbReference type="PANTHER" id="PTHR10353">
    <property type="entry name" value="GLYCOSYL HYDROLASE"/>
    <property type="match status" value="1"/>
</dbReference>
<comment type="similarity">
    <text evidence="1 7">Belongs to the glycosyl hydrolase 1 family.</text>
</comment>
<dbReference type="PRINTS" id="PR00131">
    <property type="entry name" value="GLHYDRLASE1"/>
</dbReference>
<gene>
    <name evidence="8" type="ORF">EHV15_13795</name>
</gene>
<dbReference type="PROSITE" id="PS00653">
    <property type="entry name" value="GLYCOSYL_HYDROL_F1_2"/>
    <property type="match status" value="1"/>
</dbReference>
<evidence type="ECO:0000256" key="7">
    <source>
        <dbReference type="RuleBase" id="RU003690"/>
    </source>
</evidence>